<dbReference type="PROSITE" id="PS51155">
    <property type="entry name" value="CHIT_BIND_RR_2"/>
    <property type="match status" value="3"/>
</dbReference>
<keyword evidence="3" id="KW-0732">Signal</keyword>
<dbReference type="InterPro" id="IPR050468">
    <property type="entry name" value="Cuticle_Struct_Prot"/>
</dbReference>
<evidence type="ECO:0000256" key="2">
    <source>
        <dbReference type="SAM" id="MobiDB-lite"/>
    </source>
</evidence>
<evidence type="ECO:0000313" key="4">
    <source>
        <dbReference type="EMBL" id="KAF8767294.1"/>
    </source>
</evidence>
<dbReference type="PANTHER" id="PTHR10380">
    <property type="entry name" value="CUTICLE PROTEIN"/>
    <property type="match status" value="1"/>
</dbReference>
<dbReference type="PANTHER" id="PTHR10380:SF235">
    <property type="entry name" value="CUTICULAR PROTEIN 73D, ISOFORM B"/>
    <property type="match status" value="1"/>
</dbReference>
<dbReference type="AlphaFoldDB" id="A0A8T0E723"/>
<feature type="chain" id="PRO_5035941179" evidence="3">
    <location>
        <begin position="19"/>
        <end position="665"/>
    </location>
</feature>
<sequence length="665" mass="66362">MLIKIVGITLALFQCISARGIGFGGIGAGLGGLSGGFEGGYGGFGNLGGGLGGDGGGLGQPQPYSTSFQAPDGEGGGSFRSEQGDASGNIKGSYGYKDAQGLYRMVEYSAGSGGFTATIKTNEPGVDGKENPADVSMNVEKTPAGIQERYTRPSGSGSGSGGLGAGGLSGGFGALGGFGGMVSGGFATGHYGGIGGMSAAGFSGITRGGMGTVITALALLQYASARGTGGLGGGYGGGDGGYGGGDGGYGGGPGGGYGGVGGGLGGEYGGIGGSLGGGFGGLDADLEDLAVVTEEELEEVLEVDMEEDTNEPRPYSTSFQAPDGEGGMSFRTEQSDGSGNVKGSYGYKDAQGLYRLVEYSAGRDGYTAAVNTNEPGVDGKENPADVIMNVDKTPAGIQERYTTTCRIWIWWTSNFLFQVDYGAGSAGGYGGGSAGYGGGAGGFGAGGYGGAGGFGGMGGFGGGISGGFSSGSYSRGGMGVRSGKSVLEVFDRASATLNLHSSFLLDFHSYSPTEELVIGQRELEVFKAFIGVLALLTFTSAYPMGGGMMAGMGGDMHGGMHMPRPYGFGYNARDMFGNSHYRNEQGDGSGTVRGAYGYTDNQGLFRMVNYVAGAGGFQANVQTNEPGTNRHSPAHVVMASQHPPPMIQSVHGMGGMGMGAGKMMH</sequence>
<name>A0A8T0E723_ARGBR</name>
<keyword evidence="5" id="KW-1185">Reference proteome</keyword>
<gene>
    <name evidence="4" type="ORF">HNY73_020277</name>
</gene>
<evidence type="ECO:0000256" key="3">
    <source>
        <dbReference type="SAM" id="SignalP"/>
    </source>
</evidence>
<comment type="caution">
    <text evidence="4">The sequence shown here is derived from an EMBL/GenBank/DDBJ whole genome shotgun (WGS) entry which is preliminary data.</text>
</comment>
<evidence type="ECO:0000256" key="1">
    <source>
        <dbReference type="PROSITE-ProRule" id="PRU00497"/>
    </source>
</evidence>
<proteinExistence type="predicted"/>
<feature type="signal peptide" evidence="3">
    <location>
        <begin position="1"/>
        <end position="18"/>
    </location>
</feature>
<feature type="region of interest" description="Disordered" evidence="2">
    <location>
        <begin position="55"/>
        <end position="85"/>
    </location>
</feature>
<dbReference type="GO" id="GO:0062129">
    <property type="term" value="C:chitin-based extracellular matrix"/>
    <property type="evidence" value="ECO:0007669"/>
    <property type="project" value="TreeGrafter"/>
</dbReference>
<evidence type="ECO:0000313" key="5">
    <source>
        <dbReference type="Proteomes" id="UP000807504"/>
    </source>
</evidence>
<accession>A0A8T0E723</accession>
<reference evidence="4" key="1">
    <citation type="journal article" date="2020" name="bioRxiv">
        <title>Chromosome-level reference genome of the European wasp spider Argiope bruennichi: a resource for studies on range expansion and evolutionary adaptation.</title>
        <authorList>
            <person name="Sheffer M.M."/>
            <person name="Hoppe A."/>
            <person name="Krehenwinkel H."/>
            <person name="Uhl G."/>
            <person name="Kuss A.W."/>
            <person name="Jensen L."/>
            <person name="Jensen C."/>
            <person name="Gillespie R.G."/>
            <person name="Hoff K.J."/>
            <person name="Prost S."/>
        </authorList>
    </citation>
    <scope>NUCLEOTIDE SEQUENCE</scope>
</reference>
<dbReference type="Pfam" id="PF00379">
    <property type="entry name" value="Chitin_bind_4"/>
    <property type="match status" value="3"/>
</dbReference>
<feature type="region of interest" description="Disordered" evidence="2">
    <location>
        <begin position="303"/>
        <end position="340"/>
    </location>
</feature>
<dbReference type="InterPro" id="IPR000618">
    <property type="entry name" value="Insect_cuticle"/>
</dbReference>
<protein>
    <submittedName>
        <fullName evidence="4">Cuticle protein 10.9 like protein</fullName>
    </submittedName>
</protein>
<organism evidence="4 5">
    <name type="scientific">Argiope bruennichi</name>
    <name type="common">Wasp spider</name>
    <name type="synonym">Aranea bruennichi</name>
    <dbReference type="NCBI Taxonomy" id="94029"/>
    <lineage>
        <taxon>Eukaryota</taxon>
        <taxon>Metazoa</taxon>
        <taxon>Ecdysozoa</taxon>
        <taxon>Arthropoda</taxon>
        <taxon>Chelicerata</taxon>
        <taxon>Arachnida</taxon>
        <taxon>Araneae</taxon>
        <taxon>Araneomorphae</taxon>
        <taxon>Entelegynae</taxon>
        <taxon>Araneoidea</taxon>
        <taxon>Araneidae</taxon>
        <taxon>Argiope</taxon>
    </lineage>
</organism>
<dbReference type="GO" id="GO:0008010">
    <property type="term" value="F:structural constituent of chitin-based larval cuticle"/>
    <property type="evidence" value="ECO:0007669"/>
    <property type="project" value="TreeGrafter"/>
</dbReference>
<dbReference type="Proteomes" id="UP000807504">
    <property type="component" value="Unassembled WGS sequence"/>
</dbReference>
<dbReference type="EMBL" id="JABXBU010002230">
    <property type="protein sequence ID" value="KAF8767294.1"/>
    <property type="molecule type" value="Genomic_DNA"/>
</dbReference>
<reference evidence="4" key="2">
    <citation type="submission" date="2020-06" db="EMBL/GenBank/DDBJ databases">
        <authorList>
            <person name="Sheffer M."/>
        </authorList>
    </citation>
    <scope>NUCLEOTIDE SEQUENCE</scope>
</reference>
<keyword evidence="1" id="KW-0193">Cuticle</keyword>